<dbReference type="InterPro" id="IPR015797">
    <property type="entry name" value="NUDIX_hydrolase-like_dom_sf"/>
</dbReference>
<dbReference type="PROSITE" id="PS51462">
    <property type="entry name" value="NUDIX"/>
    <property type="match status" value="1"/>
</dbReference>
<dbReference type="PRINTS" id="PR00502">
    <property type="entry name" value="NUDIXFAMILY"/>
</dbReference>
<evidence type="ECO:0000313" key="5">
    <source>
        <dbReference type="Proteomes" id="UP000190312"/>
    </source>
</evidence>
<dbReference type="InterPro" id="IPR020084">
    <property type="entry name" value="NUDIX_hydrolase_CS"/>
</dbReference>
<dbReference type="EMBL" id="MKZY01000004">
    <property type="protein sequence ID" value="OOO09987.1"/>
    <property type="molecule type" value="Genomic_DNA"/>
</dbReference>
<dbReference type="Proteomes" id="UP000190312">
    <property type="component" value="Unassembled WGS sequence"/>
</dbReference>
<proteinExistence type="inferred from homology"/>
<dbReference type="CDD" id="cd04678">
    <property type="entry name" value="NUDIX_MTH2_Nudt15"/>
    <property type="match status" value="1"/>
</dbReference>
<dbReference type="InterPro" id="IPR020476">
    <property type="entry name" value="Nudix_hydrolase"/>
</dbReference>
<dbReference type="PROSITE" id="PS00893">
    <property type="entry name" value="NUDIX_BOX"/>
    <property type="match status" value="1"/>
</dbReference>
<dbReference type="FunFam" id="3.90.79.10:FF:000060">
    <property type="entry name" value="Nudix hydrolase 1"/>
    <property type="match status" value="1"/>
</dbReference>
<keyword evidence="1 2" id="KW-0378">Hydrolase</keyword>
<reference evidence="4 5" key="1">
    <citation type="submission" date="2016-10" db="EMBL/GenBank/DDBJ databases">
        <title>Genome sequencing of Aspergillus oryzae BCC7051.</title>
        <authorList>
            <person name="Thammarongtham C."/>
            <person name="Vorapreeda T."/>
            <person name="Nookaew I."/>
            <person name="Srisuk T."/>
            <person name="Land M."/>
            <person name="Jeennor S."/>
            <person name="Laoteng K."/>
        </authorList>
    </citation>
    <scope>NUCLEOTIDE SEQUENCE [LARGE SCALE GENOMIC DNA]</scope>
    <source>
        <strain evidence="4 5">BCC7051</strain>
    </source>
</reference>
<evidence type="ECO:0000256" key="1">
    <source>
        <dbReference type="ARBA" id="ARBA00022801"/>
    </source>
</evidence>
<evidence type="ECO:0000259" key="3">
    <source>
        <dbReference type="PROSITE" id="PS51462"/>
    </source>
</evidence>
<evidence type="ECO:0000256" key="2">
    <source>
        <dbReference type="RuleBase" id="RU003476"/>
    </source>
</evidence>
<protein>
    <submittedName>
        <fullName evidence="4">NUDIX hydrolase</fullName>
    </submittedName>
</protein>
<organism evidence="4 5">
    <name type="scientific">Aspergillus oryzae</name>
    <name type="common">Yellow koji mold</name>
    <dbReference type="NCBI Taxonomy" id="5062"/>
    <lineage>
        <taxon>Eukaryota</taxon>
        <taxon>Fungi</taxon>
        <taxon>Dikarya</taxon>
        <taxon>Ascomycota</taxon>
        <taxon>Pezizomycotina</taxon>
        <taxon>Eurotiomycetes</taxon>
        <taxon>Eurotiomycetidae</taxon>
        <taxon>Eurotiales</taxon>
        <taxon>Aspergillaceae</taxon>
        <taxon>Aspergillus</taxon>
        <taxon>Aspergillus subgen. Circumdati</taxon>
    </lineage>
</organism>
<dbReference type="VEuPathDB" id="FungiDB:AO090003001018"/>
<dbReference type="GO" id="GO:0035539">
    <property type="term" value="F:8-oxo-7,8-dihydrodeoxyguanosine triphosphate pyrophosphatase activity"/>
    <property type="evidence" value="ECO:0007669"/>
    <property type="project" value="TreeGrafter"/>
</dbReference>
<dbReference type="PANTHER" id="PTHR16099">
    <property type="entry name" value="8-OXO-DGTP DIPHOSPHATES NUDT15"/>
    <property type="match status" value="1"/>
</dbReference>
<dbReference type="OrthoDB" id="4486482at2759"/>
<evidence type="ECO:0000313" key="4">
    <source>
        <dbReference type="EMBL" id="OOO09987.1"/>
    </source>
</evidence>
<feature type="domain" description="Nudix hydrolase" evidence="3">
    <location>
        <begin position="241"/>
        <end position="374"/>
    </location>
</feature>
<accession>A0A1S9DLM8</accession>
<dbReference type="InterPro" id="IPR000086">
    <property type="entry name" value="NUDIX_hydrolase_dom"/>
</dbReference>
<dbReference type="Pfam" id="PF00293">
    <property type="entry name" value="NUDIX"/>
    <property type="match status" value="1"/>
</dbReference>
<sequence length="393" mass="43860">MADGCDSRNTGIAGALKASEAITLPRKNWKVSEREHHRTFIMSQAVMLDALTVDVYHNLEGIKDHGLDVNFTALRYKTLYVIGRRQYATKPEGAVTVGPRTEHLPIISYTGWYERQTWNEFLGETLSVMLGQLAQNMTVRTGKAGVQDQEVFVVGFHGPQFHIARTLFAADLVARVHPRGCSNNEVIELQFTRGYDLSLKKDWLEATRALARLFRYLLCGRAKVAAVQGYLNRPAKTAEKNPRVGIGAFILNKKGEVLLGKRKGSHGAGTWALAGGHLEFGETFENCAEREVLEETGLTIRNVQFLTATNNVMLDENKHYVTVFVSGDICGDAVEPKLMEPEKCEAWEWVAWEEIVALAKDAMAGKESGERKKLFSPLVNLVEQRPGFRPVVN</sequence>
<dbReference type="GO" id="GO:0005829">
    <property type="term" value="C:cytosol"/>
    <property type="evidence" value="ECO:0007669"/>
    <property type="project" value="TreeGrafter"/>
</dbReference>
<comment type="caution">
    <text evidence="4">The sequence shown here is derived from an EMBL/GenBank/DDBJ whole genome shotgun (WGS) entry which is preliminary data.</text>
</comment>
<dbReference type="SUPFAM" id="SSF55811">
    <property type="entry name" value="Nudix"/>
    <property type="match status" value="1"/>
</dbReference>
<dbReference type="AlphaFoldDB" id="A0A1S9DLM8"/>
<comment type="similarity">
    <text evidence="2">Belongs to the Nudix hydrolase family.</text>
</comment>
<dbReference type="VEuPathDB" id="FungiDB:AO090038000343"/>
<gene>
    <name evidence="4" type="ORF">OAory_01057950</name>
</gene>
<dbReference type="Gene3D" id="3.90.79.10">
    <property type="entry name" value="Nucleoside Triphosphate Pyrophosphohydrolase"/>
    <property type="match status" value="1"/>
</dbReference>
<dbReference type="PANTHER" id="PTHR16099:SF5">
    <property type="entry name" value="NUCLEOTIDE TRIPHOSPHATE DIPHOSPHATASE NUDT15"/>
    <property type="match status" value="1"/>
</dbReference>
<name>A0A1S9DLM8_ASPOZ</name>
<dbReference type="GO" id="GO:0006203">
    <property type="term" value="P:dGTP catabolic process"/>
    <property type="evidence" value="ECO:0007669"/>
    <property type="project" value="TreeGrafter"/>
</dbReference>